<keyword evidence="3" id="KW-1185">Reference proteome</keyword>
<keyword evidence="1" id="KW-1133">Transmembrane helix</keyword>
<name>A0AAD6HGB4_9EURO</name>
<comment type="caution">
    <text evidence="2">The sequence shown here is derived from an EMBL/GenBank/DDBJ whole genome shotgun (WGS) entry which is preliminary data.</text>
</comment>
<dbReference type="EMBL" id="JAQJAN010000013">
    <property type="protein sequence ID" value="KAJ5712797.1"/>
    <property type="molecule type" value="Genomic_DNA"/>
</dbReference>
<keyword evidence="1" id="KW-0472">Membrane</keyword>
<evidence type="ECO:0000256" key="1">
    <source>
        <dbReference type="SAM" id="Phobius"/>
    </source>
</evidence>
<dbReference type="AlphaFoldDB" id="A0AAD6HGB4"/>
<dbReference type="Proteomes" id="UP001215712">
    <property type="component" value="Unassembled WGS sequence"/>
</dbReference>
<accession>A0AAD6HGB4</accession>
<evidence type="ECO:0000313" key="3">
    <source>
        <dbReference type="Proteomes" id="UP001215712"/>
    </source>
</evidence>
<sequence>MPDEFHSCSDSVLESNLPVALEDALTYTLIQIIVELVSQFLVSELLQDVVLGAVLILILTLLTVARAIQCVRLQLQHVAPEIARTQPQTSITVAPVSRFHVSARSQRVATAHVQI</sequence>
<reference evidence="2" key="2">
    <citation type="submission" date="2023-01" db="EMBL/GenBank/DDBJ databases">
        <authorList>
            <person name="Petersen C."/>
        </authorList>
    </citation>
    <scope>NUCLEOTIDE SEQUENCE</scope>
    <source>
        <strain evidence="2">IBT 17514</strain>
    </source>
</reference>
<gene>
    <name evidence="2" type="ORF">N7493_009265</name>
</gene>
<proteinExistence type="predicted"/>
<organism evidence="2 3">
    <name type="scientific">Penicillium malachiteum</name>
    <dbReference type="NCBI Taxonomy" id="1324776"/>
    <lineage>
        <taxon>Eukaryota</taxon>
        <taxon>Fungi</taxon>
        <taxon>Dikarya</taxon>
        <taxon>Ascomycota</taxon>
        <taxon>Pezizomycotina</taxon>
        <taxon>Eurotiomycetes</taxon>
        <taxon>Eurotiomycetidae</taxon>
        <taxon>Eurotiales</taxon>
        <taxon>Aspergillaceae</taxon>
        <taxon>Penicillium</taxon>
    </lineage>
</organism>
<evidence type="ECO:0000313" key="2">
    <source>
        <dbReference type="EMBL" id="KAJ5712797.1"/>
    </source>
</evidence>
<feature type="transmembrane region" description="Helical" evidence="1">
    <location>
        <begin position="49"/>
        <end position="68"/>
    </location>
</feature>
<reference evidence="2" key="1">
    <citation type="journal article" date="2023" name="IMA Fungus">
        <title>Comparative genomic study of the Penicillium genus elucidates a diverse pangenome and 15 lateral gene transfer events.</title>
        <authorList>
            <person name="Petersen C."/>
            <person name="Sorensen T."/>
            <person name="Nielsen M.R."/>
            <person name="Sondergaard T.E."/>
            <person name="Sorensen J.L."/>
            <person name="Fitzpatrick D.A."/>
            <person name="Frisvad J.C."/>
            <person name="Nielsen K.L."/>
        </authorList>
    </citation>
    <scope>NUCLEOTIDE SEQUENCE</scope>
    <source>
        <strain evidence="2">IBT 17514</strain>
    </source>
</reference>
<protein>
    <submittedName>
        <fullName evidence="2">Uncharacterized protein</fullName>
    </submittedName>
</protein>
<keyword evidence="1" id="KW-0812">Transmembrane</keyword>